<feature type="region of interest" description="Disordered" evidence="14">
    <location>
        <begin position="895"/>
        <end position="917"/>
    </location>
</feature>
<dbReference type="PROSITE" id="PS52003">
    <property type="entry name" value="OCA"/>
    <property type="match status" value="1"/>
</dbReference>
<feature type="region of interest" description="Disordered" evidence="14">
    <location>
        <begin position="46"/>
        <end position="108"/>
    </location>
</feature>
<keyword evidence="7" id="KW-0539">Nucleus</keyword>
<proteinExistence type="predicted"/>
<dbReference type="GO" id="GO:0005634">
    <property type="term" value="C:nucleus"/>
    <property type="evidence" value="ECO:0007669"/>
    <property type="project" value="UniProtKB-SubCell"/>
</dbReference>
<feature type="region of interest" description="Disordered" evidence="14">
    <location>
        <begin position="1265"/>
        <end position="1316"/>
    </location>
</feature>
<feature type="compositionally biased region" description="Low complexity" evidence="14">
    <location>
        <begin position="46"/>
        <end position="81"/>
    </location>
</feature>
<evidence type="ECO:0000256" key="2">
    <source>
        <dbReference type="ARBA" id="ARBA00022737"/>
    </source>
</evidence>
<feature type="region of interest" description="Disordered" evidence="14">
    <location>
        <begin position="290"/>
        <end position="331"/>
    </location>
</feature>
<dbReference type="InterPro" id="IPR002110">
    <property type="entry name" value="Ankyrin_rpt"/>
</dbReference>
<evidence type="ECO:0000256" key="8">
    <source>
        <dbReference type="ARBA" id="ARBA00057515"/>
    </source>
</evidence>
<name>A0AAD4YHM2_OVIAM</name>
<sequence>MIVDKLLDDSRGGEGLLDAAGDCGLMTSPLNLAYFYGASPPAAAPGACDGGCSASGPSAPGSPGSDSSDFSSASSVSSCGAVESRPRGGARAERLQVEPHMGAVRQQRGPFQGVRVKNSVKELLLHIRSHKQKASGQAVDDFKTQGVNREQFTELKNTVSYSGKRKGSDSLSDGPACKRSALLHTQFLTPPQTPTPAESMEDVHHNESKQDSCADLLQNIINIKNECSPVSLNTVQVSWMSPGEAPQGSPHEQCQDLHRGQVFSPPQKYQPFQVSSSPHMMDQASVYQYSPQNQSMQPPPQHYTHSPALEYSPYSRTSQSPSYEPHLFGREPQFCPDQSFASLLSDPRESENIAVPPQTAASVQQQIDTHLQNFNLMPPDACEALARPDAGSTPLSTPLPFPNLGGNPMNTTQLGKSFFQWQVEQEENKLANISQDQFLSKDADGDTFLHIAVAQGRRALSYVLARKMNALHMLDIKEHNGQSAFQVAVAANQHLIVQDLVTLGAQVNTTDCWGRTPLHVCAEKGHSQVLQAIQKGAAGSNQFVDLEATNYDGLTPLHCAVLAHNAVVHELQRNQQPHSPEVQELLLKNKSLVDTIKCLIQMGATVEAKDRKSGRTALHLAAEEANLELIRLFLELPTCLSFVNAKAYNGNTALHVAASLQYRVTQLDAVRLLMRKGADPSTRNLENEQPVHLVPDGPVGEQVVKLSVFATKDIGIFYEACKSCKYLSPTPDTLEQNLQGFKGFQQIFFSAEEIFLQKSTYIILDESVALKELIGSSELVVEDYYKLHCTCRSSWTIISRNKEISLLGTFPSYGLCDTVVCWFFKLSENLSSASFTSCFFFLLLPHNEDILFSTGDLPDPGIKPGSPAFQADTLTSEPPGKPRVRTLGFPGGSVVKNPPANAEDASSVTGLGRSPGEGNGNLLQYSCLGNPMDRRDWLPVQQAPGRVTVLLLYLPIVIMPSRSIHIVANVQRIYLSRKVTTRNTEIMKGMISDGDFRNQNKLSETLSLIKALSSRALISLLLLLLSRFSRADSVRPHRRQPIPGILQARTLETSLTVVLSPPTSSGRSFTKLCSTLFDPMGYSPPGPLPRDFPGKNSRDINLVKFRFYSPSVNYDYKSEQENSCRPFGNHVRDGDGSFLPMLVGKTAPDYRSTSTLQLNKDEKEQVVTHYSLSNGHLGQVTKLLLPHCIPGPFMKSVSVHGHREVDSSITAYGPILPAMEAPVSLAHQSVVVAAVNLTSPEVAGTPLSSPLFTCGVRGCNPSQGGSASHPCVPDSHASNSCDISSSKTHRRPRRHKQQQQGHWAKPLAEVVDDKKC</sequence>
<dbReference type="PROSITE" id="PS50297">
    <property type="entry name" value="ANK_REP_REGION"/>
    <property type="match status" value="2"/>
</dbReference>
<dbReference type="GO" id="GO:0031349">
    <property type="term" value="P:positive regulation of defense response"/>
    <property type="evidence" value="ECO:0007669"/>
    <property type="project" value="UniProtKB-ARBA"/>
</dbReference>
<feature type="repeat" description="ANK" evidence="13">
    <location>
        <begin position="480"/>
        <end position="512"/>
    </location>
</feature>
<evidence type="ECO:0000256" key="4">
    <source>
        <dbReference type="ARBA" id="ARBA00023043"/>
    </source>
</evidence>
<dbReference type="FunFam" id="1.25.40.20:FF:000188">
    <property type="entry name" value="NF-kappa-B inhibitor zeta isoform X2"/>
    <property type="match status" value="1"/>
</dbReference>
<dbReference type="PANTHER" id="PTHR24124">
    <property type="entry name" value="ANKYRIN REPEAT FAMILY A"/>
    <property type="match status" value="1"/>
</dbReference>
<evidence type="ECO:0000256" key="11">
    <source>
        <dbReference type="ARBA" id="ARBA00075776"/>
    </source>
</evidence>
<keyword evidence="6" id="KW-0804">Transcription</keyword>
<dbReference type="InterPro" id="IPR036770">
    <property type="entry name" value="Ankyrin_rpt-contain_sf"/>
</dbReference>
<evidence type="ECO:0000256" key="1">
    <source>
        <dbReference type="ARBA" id="ARBA00004123"/>
    </source>
</evidence>
<feature type="compositionally biased region" description="Basic and acidic residues" evidence="14">
    <location>
        <begin position="201"/>
        <end position="210"/>
    </location>
</feature>
<dbReference type="EMBL" id="JAKZEL010000001">
    <property type="protein sequence ID" value="KAI4548458.1"/>
    <property type="molecule type" value="Genomic_DNA"/>
</dbReference>
<dbReference type="SMART" id="SM00248">
    <property type="entry name" value="ANK"/>
    <property type="match status" value="6"/>
</dbReference>
<dbReference type="Proteomes" id="UP001214576">
    <property type="component" value="Unassembled WGS sequence"/>
</dbReference>
<gene>
    <name evidence="16" type="ORF">MG293_000788</name>
</gene>
<dbReference type="Gene3D" id="1.25.40.20">
    <property type="entry name" value="Ankyrin repeat-containing domain"/>
    <property type="match status" value="1"/>
</dbReference>
<dbReference type="GO" id="GO:0070974">
    <property type="term" value="F:POU domain binding"/>
    <property type="evidence" value="ECO:0007669"/>
    <property type="project" value="InterPro"/>
</dbReference>
<evidence type="ECO:0000313" key="16">
    <source>
        <dbReference type="EMBL" id="KAI4548458.1"/>
    </source>
</evidence>
<evidence type="ECO:0000259" key="15">
    <source>
        <dbReference type="PROSITE" id="PS52003"/>
    </source>
</evidence>
<keyword evidence="3" id="KW-0805">Transcription regulation</keyword>
<evidence type="ECO:0000256" key="3">
    <source>
        <dbReference type="ARBA" id="ARBA00023015"/>
    </source>
</evidence>
<feature type="region of interest" description="Disordered" evidence="14">
    <location>
        <begin position="188"/>
        <end position="210"/>
    </location>
</feature>
<evidence type="ECO:0000256" key="10">
    <source>
        <dbReference type="ARBA" id="ARBA00071909"/>
    </source>
</evidence>
<evidence type="ECO:0000256" key="14">
    <source>
        <dbReference type="SAM" id="MobiDB-lite"/>
    </source>
</evidence>
<comment type="subunit">
    <text evidence="9">Interacts with NFKB1/p50. Interacts with RELA. Interacts with AKIRIN2.</text>
</comment>
<evidence type="ECO:0000313" key="17">
    <source>
        <dbReference type="Proteomes" id="UP001214576"/>
    </source>
</evidence>
<dbReference type="PRINTS" id="PR01415">
    <property type="entry name" value="ANKYRIN"/>
</dbReference>
<dbReference type="GO" id="GO:0010468">
    <property type="term" value="P:regulation of gene expression"/>
    <property type="evidence" value="ECO:0007669"/>
    <property type="project" value="TreeGrafter"/>
</dbReference>
<comment type="caution">
    <text evidence="16">The sequence shown here is derived from an EMBL/GenBank/DDBJ whole genome shotgun (WGS) entry which is preliminary data.</text>
</comment>
<keyword evidence="17" id="KW-1185">Reference proteome</keyword>
<organism evidence="16 17">
    <name type="scientific">Ovis ammon polii</name>
    <dbReference type="NCBI Taxonomy" id="230172"/>
    <lineage>
        <taxon>Eukaryota</taxon>
        <taxon>Metazoa</taxon>
        <taxon>Chordata</taxon>
        <taxon>Craniata</taxon>
        <taxon>Vertebrata</taxon>
        <taxon>Euteleostomi</taxon>
        <taxon>Mammalia</taxon>
        <taxon>Eutheria</taxon>
        <taxon>Laurasiatheria</taxon>
        <taxon>Artiodactyla</taxon>
        <taxon>Ruminantia</taxon>
        <taxon>Pecora</taxon>
        <taxon>Bovidae</taxon>
        <taxon>Caprinae</taxon>
        <taxon>Ovis</taxon>
    </lineage>
</organism>
<feature type="repeat" description="ANK" evidence="13">
    <location>
        <begin position="649"/>
        <end position="685"/>
    </location>
</feature>
<keyword evidence="4 13" id="KW-0040">ANK repeat</keyword>
<evidence type="ECO:0000256" key="6">
    <source>
        <dbReference type="ARBA" id="ARBA00023163"/>
    </source>
</evidence>
<dbReference type="InterPro" id="IPR047571">
    <property type="entry name" value="OCA"/>
</dbReference>
<feature type="compositionally biased region" description="Basic and acidic residues" evidence="14">
    <location>
        <begin position="84"/>
        <end position="97"/>
    </location>
</feature>
<comment type="subcellular location">
    <subcellularLocation>
        <location evidence="1">Nucleus</location>
    </subcellularLocation>
</comment>
<reference evidence="16" key="1">
    <citation type="submission" date="2022-03" db="EMBL/GenBank/DDBJ databases">
        <title>Genomic analyses of argali, domestic sheep and their hybrids provide insights into chromosomal evolution, heterosis and genetic basis of agronomic traits.</title>
        <authorList>
            <person name="Li M."/>
        </authorList>
    </citation>
    <scope>NUCLEOTIDE SEQUENCE</scope>
    <source>
        <strain evidence="16">CAU-MHL-2022a</strain>
        <tissue evidence="16">Skin</tissue>
    </source>
</reference>
<dbReference type="PROSITE" id="PS50088">
    <property type="entry name" value="ANK_REPEAT"/>
    <property type="match status" value="3"/>
</dbReference>
<dbReference type="PANTHER" id="PTHR24124:SF5">
    <property type="entry name" value="NF-KAPPA-B INHIBITOR ZETA"/>
    <property type="match status" value="1"/>
</dbReference>
<evidence type="ECO:0000256" key="13">
    <source>
        <dbReference type="PROSITE-ProRule" id="PRU00023"/>
    </source>
</evidence>
<keyword evidence="5" id="KW-0010">Activator</keyword>
<dbReference type="GO" id="GO:0003677">
    <property type="term" value="F:DNA binding"/>
    <property type="evidence" value="ECO:0007669"/>
    <property type="project" value="InterPro"/>
</dbReference>
<evidence type="ECO:0000256" key="7">
    <source>
        <dbReference type="ARBA" id="ARBA00023242"/>
    </source>
</evidence>
<accession>A0AAD4YHM2</accession>
<evidence type="ECO:0000256" key="12">
    <source>
        <dbReference type="ARBA" id="ARBA00078782"/>
    </source>
</evidence>
<feature type="domain" description="OCA" evidence="15">
    <location>
        <begin position="108"/>
        <end position="130"/>
    </location>
</feature>
<evidence type="ECO:0000256" key="5">
    <source>
        <dbReference type="ARBA" id="ARBA00023159"/>
    </source>
</evidence>
<feature type="compositionally biased region" description="Polar residues" evidence="14">
    <location>
        <begin position="1276"/>
        <end position="1286"/>
    </location>
</feature>
<keyword evidence="2" id="KW-0677">Repeat</keyword>
<feature type="repeat" description="ANK" evidence="13">
    <location>
        <begin position="613"/>
        <end position="645"/>
    </location>
</feature>
<feature type="compositionally biased region" description="Basic residues" evidence="14">
    <location>
        <begin position="1287"/>
        <end position="1297"/>
    </location>
</feature>
<evidence type="ECO:0000256" key="9">
    <source>
        <dbReference type="ARBA" id="ARBA00064472"/>
    </source>
</evidence>
<dbReference type="SUPFAM" id="SSF48403">
    <property type="entry name" value="Ankyrin repeat"/>
    <property type="match status" value="1"/>
</dbReference>
<comment type="function">
    <text evidence="8">Involved in regulation of NF-kappa-B transcription factor complexes. Inhibits NF-kappa-B activity without affecting its nuclear translocation upon stimulation. Inhibits DNA-binding of RELA and NFKB1/p50, and of the NF-kappa-B p65-p50 heterodimer and the NF-kappa-B p50-p50 homodimer. Also seems to activate NF-kappa-B-mediated transcription. In vitro, upon association with NFKB1/p50 has transcriptional activation activity and, together with NFKB1/p50 and RELA, is recruited to LCN2 promoters. Promotes transcription of LCN2 and DEFB4. Is recruited to IL-6 promoters and activates IL-6 but decreases TNF-alpha production in response to LPS. Seems to be involved in the induction of inflammatory genes activated through TLR/IL-1 receptor signaling. Involved in the induction of T helper 17 cells (Th17) differentiation upon recognition of antigen by T cell antigen receptor (TCR).</text>
</comment>
<dbReference type="Pfam" id="PF12796">
    <property type="entry name" value="Ank_2"/>
    <property type="match status" value="2"/>
</dbReference>
<protein>
    <recommendedName>
        <fullName evidence="10">NF-kappa-B inhibitor zeta</fullName>
    </recommendedName>
    <alternativeName>
        <fullName evidence="11">I-kappa-B-zeta</fullName>
    </alternativeName>
    <alternativeName>
        <fullName evidence="12">Molecule possessing ankyrin repeats induced by lipopolysaccharide</fullName>
    </alternativeName>
</protein>
<dbReference type="FunFam" id="1.25.40.20:FF:000179">
    <property type="entry name" value="NF-kappa-B inhibitor zeta isoform X2"/>
    <property type="match status" value="1"/>
</dbReference>